<feature type="compositionally biased region" description="Basic and acidic residues" evidence="1">
    <location>
        <begin position="891"/>
        <end position="901"/>
    </location>
</feature>
<feature type="domain" description="FCP1 homology" evidence="2">
    <location>
        <begin position="1"/>
        <end position="98"/>
    </location>
</feature>
<sequence>MVGIKRLDQSHCTDTRLRHPENRQKPVFLKDLSRIWMTPELWHAGFGQLNTLLIDDSPYKSLVNPPYTSIFPATYVGTDLTDRSLGDGGSIRRYLESISQVRVVPDFVKRNPFGTPQDSMGAEAWALFVDFRKKYNFGCLWIGANGGVGNFVGNPQLSQGEKGGRYMGVKSAVIVPDAEAAGMGQDGTELSRDGMNEQCASQNNDEKEEGELVPEEEDEEGHKGREVSSETKNEKGEESEKPAESLTRDSMLLNGPEKDGTETDQESDRHGGRQREAVGSPCQVRKNSTEEEVMARRALSDDEESGLDEGEEPRRGSGDVSECDSEHKDGSQCVTSGQDRSDLLLRERVSPAAVRSGDRIAEQPTEEDEQARQRNTAVAGYVTESERDPNGSVLAEREEKAVDGAIVDNRQEVERHEEGANEAEMPVEEPKVKMRIKSVIVGVCEPEPTVEQTDNARLGGSGSWRKRRNSGKRKYKKRALAGNSGGAVGVNMNNINSSKMNNMFALDSQVDLGVRNSNASSLLLIGKKKHRGQAQWLPVSKLPMEQRLGSLNGRVSFIGKMDGPQQNIMYGGDGILGGQPQKDKPGRKKRKAKVGRKKGKNAQQQQQQQQQMTMIQELPAANVNSSVRPVAQDWAQGAYAGRGGGSWRPNDRMHVEEDYNAMRRRDDRFEGNVGHGRRWNGSASPVRRSADSPRKWRKRTPPRYDNSAMGTARKAGVPFRRSMSPPRRPADKHEEFRHGRERGRRDARNVSRSRSRSRERVPAREVIDRGSEAMPSSRAGNRRVDERMPGGGGKDSPRRGDAPGAAGVSSSRLWTGRDVGARSGQVNYRVGMYSKQYTHGSVRQGSQSYEETSRTQEVASYFHGDRGSNDNSAFGRGAHSSEWSQVHAPGRKWEREGRHESSAPGMLSRKNWR</sequence>
<feature type="region of interest" description="Disordered" evidence="1">
    <location>
        <begin position="180"/>
        <end position="402"/>
    </location>
</feature>
<evidence type="ECO:0000313" key="4">
    <source>
        <dbReference type="Proteomes" id="UP000265515"/>
    </source>
</evidence>
<feature type="compositionally biased region" description="Basic and acidic residues" evidence="1">
    <location>
        <begin position="756"/>
        <end position="771"/>
    </location>
</feature>
<feature type="compositionally biased region" description="Basic and acidic residues" evidence="1">
    <location>
        <begin position="728"/>
        <end position="749"/>
    </location>
</feature>
<dbReference type="PROSITE" id="PS50969">
    <property type="entry name" value="FCP1"/>
    <property type="match status" value="1"/>
</dbReference>
<feature type="compositionally biased region" description="Acidic residues" evidence="1">
    <location>
        <begin position="206"/>
        <end position="219"/>
    </location>
</feature>
<dbReference type="Gene3D" id="3.40.50.1000">
    <property type="entry name" value="HAD superfamily/HAD-like"/>
    <property type="match status" value="1"/>
</dbReference>
<dbReference type="Proteomes" id="UP000265515">
    <property type="component" value="Unassembled WGS sequence"/>
</dbReference>
<evidence type="ECO:0000256" key="1">
    <source>
        <dbReference type="SAM" id="MobiDB-lite"/>
    </source>
</evidence>
<feature type="region of interest" description="Disordered" evidence="1">
    <location>
        <begin position="451"/>
        <end position="476"/>
    </location>
</feature>
<feature type="compositionally biased region" description="Basic residues" evidence="1">
    <location>
        <begin position="464"/>
        <end position="476"/>
    </location>
</feature>
<feature type="region of interest" description="Disordered" evidence="1">
    <location>
        <begin position="862"/>
        <end position="913"/>
    </location>
</feature>
<feature type="compositionally biased region" description="Basic and acidic residues" evidence="1">
    <location>
        <begin position="339"/>
        <end position="349"/>
    </location>
</feature>
<feature type="compositionally biased region" description="Acidic residues" evidence="1">
    <location>
        <begin position="301"/>
        <end position="311"/>
    </location>
</feature>
<dbReference type="InterPro" id="IPR023214">
    <property type="entry name" value="HAD_sf"/>
</dbReference>
<keyword evidence="4" id="KW-1185">Reference proteome</keyword>
<feature type="compositionally biased region" description="Basic residues" evidence="1">
    <location>
        <begin position="585"/>
        <end position="600"/>
    </location>
</feature>
<evidence type="ECO:0000313" key="3">
    <source>
        <dbReference type="EMBL" id="GBG85575.1"/>
    </source>
</evidence>
<comment type="caution">
    <text evidence="3">The sequence shown here is derived from an EMBL/GenBank/DDBJ whole genome shotgun (WGS) entry which is preliminary data.</text>
</comment>
<evidence type="ECO:0000259" key="2">
    <source>
        <dbReference type="PROSITE" id="PS50969"/>
    </source>
</evidence>
<feature type="compositionally biased region" description="Basic and acidic residues" evidence="1">
    <location>
        <begin position="384"/>
        <end position="402"/>
    </location>
</feature>
<feature type="compositionally biased region" description="Basic and acidic residues" evidence="1">
    <location>
        <begin position="287"/>
        <end position="300"/>
    </location>
</feature>
<proteinExistence type="predicted"/>
<dbReference type="OrthoDB" id="1711508at2759"/>
<feature type="compositionally biased region" description="Basic and acidic residues" evidence="1">
    <location>
        <begin position="256"/>
        <end position="276"/>
    </location>
</feature>
<reference evidence="3 4" key="1">
    <citation type="journal article" date="2018" name="Cell">
        <title>The Chara Genome: Secondary Complexity and Implications for Plant Terrestrialization.</title>
        <authorList>
            <person name="Nishiyama T."/>
            <person name="Sakayama H."/>
            <person name="Vries J.D."/>
            <person name="Buschmann H."/>
            <person name="Saint-Marcoux D."/>
            <person name="Ullrich K.K."/>
            <person name="Haas F.B."/>
            <person name="Vanderstraeten L."/>
            <person name="Becker D."/>
            <person name="Lang D."/>
            <person name="Vosolsobe S."/>
            <person name="Rombauts S."/>
            <person name="Wilhelmsson P.K.I."/>
            <person name="Janitza P."/>
            <person name="Kern R."/>
            <person name="Heyl A."/>
            <person name="Rumpler F."/>
            <person name="Villalobos L.I.A.C."/>
            <person name="Clay J.M."/>
            <person name="Skokan R."/>
            <person name="Toyoda A."/>
            <person name="Suzuki Y."/>
            <person name="Kagoshima H."/>
            <person name="Schijlen E."/>
            <person name="Tajeshwar N."/>
            <person name="Catarino B."/>
            <person name="Hetherington A.J."/>
            <person name="Saltykova A."/>
            <person name="Bonnot C."/>
            <person name="Breuninger H."/>
            <person name="Symeonidi A."/>
            <person name="Radhakrishnan G.V."/>
            <person name="Van Nieuwerburgh F."/>
            <person name="Deforce D."/>
            <person name="Chang C."/>
            <person name="Karol K.G."/>
            <person name="Hedrich R."/>
            <person name="Ulvskov P."/>
            <person name="Glockner G."/>
            <person name="Delwiche C.F."/>
            <person name="Petrasek J."/>
            <person name="Van de Peer Y."/>
            <person name="Friml J."/>
            <person name="Beilby M."/>
            <person name="Dolan L."/>
            <person name="Kohara Y."/>
            <person name="Sugano S."/>
            <person name="Fujiyama A."/>
            <person name="Delaux P.-M."/>
            <person name="Quint M."/>
            <person name="TheiBen G."/>
            <person name="Hagemann M."/>
            <person name="Harholt J."/>
            <person name="Dunand C."/>
            <person name="Zachgo S."/>
            <person name="Langdale J."/>
            <person name="Maumus F."/>
            <person name="Straeten D.V.D."/>
            <person name="Gould S.B."/>
            <person name="Rensing S.A."/>
        </authorList>
    </citation>
    <scope>NUCLEOTIDE SEQUENCE [LARGE SCALE GENOMIC DNA]</scope>
    <source>
        <strain evidence="3 4">S276</strain>
    </source>
</reference>
<accession>A0A388LTJ1</accession>
<name>A0A388LTJ1_CHABU</name>
<organism evidence="3 4">
    <name type="scientific">Chara braunii</name>
    <name type="common">Braun's stonewort</name>
    <dbReference type="NCBI Taxonomy" id="69332"/>
    <lineage>
        <taxon>Eukaryota</taxon>
        <taxon>Viridiplantae</taxon>
        <taxon>Streptophyta</taxon>
        <taxon>Charophyceae</taxon>
        <taxon>Charales</taxon>
        <taxon>Characeae</taxon>
        <taxon>Chara</taxon>
    </lineage>
</organism>
<protein>
    <recommendedName>
        <fullName evidence="2">FCP1 homology domain-containing protein</fullName>
    </recommendedName>
</protein>
<gene>
    <name evidence="3" type="ORF">CBR_g40213</name>
</gene>
<dbReference type="InterPro" id="IPR004274">
    <property type="entry name" value="FCP1_dom"/>
</dbReference>
<dbReference type="AlphaFoldDB" id="A0A388LTJ1"/>
<feature type="region of interest" description="Disordered" evidence="1">
    <location>
        <begin position="669"/>
        <end position="818"/>
    </location>
</feature>
<feature type="region of interest" description="Disordered" evidence="1">
    <location>
        <begin position="571"/>
        <end position="612"/>
    </location>
</feature>
<dbReference type="EMBL" id="BFEA01000524">
    <property type="protein sequence ID" value="GBG85575.1"/>
    <property type="molecule type" value="Genomic_DNA"/>
</dbReference>
<feature type="compositionally biased region" description="Basic and acidic residues" evidence="1">
    <location>
        <begin position="220"/>
        <end position="247"/>
    </location>
</feature>
<dbReference type="Gramene" id="GBG85575">
    <property type="protein sequence ID" value="GBG85575"/>
    <property type="gene ID" value="CBR_g40213"/>
</dbReference>